<feature type="domain" description="Tetrapyrrole methylase" evidence="7">
    <location>
        <begin position="3"/>
        <end position="212"/>
    </location>
</feature>
<dbReference type="SUPFAM" id="SSF69618">
    <property type="entry name" value="HemD-like"/>
    <property type="match status" value="1"/>
</dbReference>
<keyword evidence="5" id="KW-0627">Porphyrin biosynthesis</keyword>
<dbReference type="GO" id="GO:0004851">
    <property type="term" value="F:uroporphyrin-III C-methyltransferase activity"/>
    <property type="evidence" value="ECO:0007669"/>
    <property type="project" value="UniProtKB-EC"/>
</dbReference>
<dbReference type="InterPro" id="IPR035996">
    <property type="entry name" value="4pyrrol_Methylase_sf"/>
</dbReference>
<dbReference type="InterPro" id="IPR006366">
    <property type="entry name" value="CobA/CysG_C"/>
</dbReference>
<dbReference type="CDD" id="cd06578">
    <property type="entry name" value="HemD"/>
    <property type="match status" value="1"/>
</dbReference>
<evidence type="ECO:0000313" key="9">
    <source>
        <dbReference type="EMBL" id="GCD12753.1"/>
    </source>
</evidence>
<dbReference type="CDD" id="cd11642">
    <property type="entry name" value="SUMT"/>
    <property type="match status" value="1"/>
</dbReference>
<dbReference type="GO" id="GO:0032259">
    <property type="term" value="P:methylation"/>
    <property type="evidence" value="ECO:0007669"/>
    <property type="project" value="UniProtKB-KW"/>
</dbReference>
<dbReference type="SUPFAM" id="SSF53790">
    <property type="entry name" value="Tetrapyrrole methylase"/>
    <property type="match status" value="1"/>
</dbReference>
<dbReference type="InterPro" id="IPR003043">
    <property type="entry name" value="Uropor_MeTrfase_CS"/>
</dbReference>
<dbReference type="PANTHER" id="PTHR45790">
    <property type="entry name" value="SIROHEME SYNTHASE-RELATED"/>
    <property type="match status" value="1"/>
</dbReference>
<comment type="similarity">
    <text evidence="6">Belongs to the precorrin methyltransferase family.</text>
</comment>
<dbReference type="Proteomes" id="UP000287872">
    <property type="component" value="Unassembled WGS sequence"/>
</dbReference>
<keyword evidence="10" id="KW-1185">Reference proteome</keyword>
<dbReference type="Gene3D" id="3.40.50.10090">
    <property type="match status" value="2"/>
</dbReference>
<name>A0A401UT72_9CLOT</name>
<dbReference type="EC" id="2.1.1.107" evidence="1"/>
<evidence type="ECO:0000256" key="3">
    <source>
        <dbReference type="ARBA" id="ARBA00022679"/>
    </source>
</evidence>
<dbReference type="RefSeq" id="WP_125005687.1">
    <property type="nucleotide sequence ID" value="NZ_BHYK01000040.1"/>
</dbReference>
<dbReference type="PROSITE" id="PS00840">
    <property type="entry name" value="SUMT_2"/>
    <property type="match status" value="1"/>
</dbReference>
<evidence type="ECO:0000256" key="2">
    <source>
        <dbReference type="ARBA" id="ARBA00022603"/>
    </source>
</evidence>
<dbReference type="FunFam" id="3.30.950.10:FF:000001">
    <property type="entry name" value="Siroheme synthase"/>
    <property type="match status" value="1"/>
</dbReference>
<dbReference type="Pfam" id="PF02602">
    <property type="entry name" value="HEM4"/>
    <property type="match status" value="1"/>
</dbReference>
<evidence type="ECO:0000256" key="4">
    <source>
        <dbReference type="ARBA" id="ARBA00022691"/>
    </source>
</evidence>
<dbReference type="InterPro" id="IPR014776">
    <property type="entry name" value="4pyrrole_Mease_sub2"/>
</dbReference>
<dbReference type="PROSITE" id="PS00839">
    <property type="entry name" value="SUMT_1"/>
    <property type="match status" value="1"/>
</dbReference>
<dbReference type="NCBIfam" id="NF004790">
    <property type="entry name" value="PRK06136.1"/>
    <property type="match status" value="1"/>
</dbReference>
<dbReference type="PANTHER" id="PTHR45790:SF3">
    <property type="entry name" value="S-ADENOSYL-L-METHIONINE-DEPENDENT UROPORPHYRINOGEN III METHYLTRANSFERASE, CHLOROPLASTIC"/>
    <property type="match status" value="1"/>
</dbReference>
<evidence type="ECO:0000256" key="6">
    <source>
        <dbReference type="RuleBase" id="RU003960"/>
    </source>
</evidence>
<dbReference type="InterPro" id="IPR050161">
    <property type="entry name" value="Siro_Cobalamin_biosynth"/>
</dbReference>
<dbReference type="EMBL" id="BHYK01000040">
    <property type="protein sequence ID" value="GCD12753.1"/>
    <property type="molecule type" value="Genomic_DNA"/>
</dbReference>
<proteinExistence type="inferred from homology"/>
<gene>
    <name evidence="9" type="primary">hemD</name>
    <name evidence="9" type="ORF">Ctaglu_43760</name>
</gene>
<dbReference type="InterPro" id="IPR036108">
    <property type="entry name" value="4pyrrol_syn_uPrphyn_synt_sf"/>
</dbReference>
<dbReference type="Gene3D" id="3.30.950.10">
    <property type="entry name" value="Methyltransferase, Cobalt-precorrin-4 Transmethylase, Domain 2"/>
    <property type="match status" value="1"/>
</dbReference>
<keyword evidence="4" id="KW-0949">S-adenosyl-L-methionine</keyword>
<keyword evidence="3 6" id="KW-0808">Transferase</keyword>
<dbReference type="Pfam" id="PF00590">
    <property type="entry name" value="TP_methylase"/>
    <property type="match status" value="1"/>
</dbReference>
<accession>A0A401UT72</accession>
<dbReference type="GO" id="GO:0019354">
    <property type="term" value="P:siroheme biosynthetic process"/>
    <property type="evidence" value="ECO:0007669"/>
    <property type="project" value="InterPro"/>
</dbReference>
<comment type="caution">
    <text evidence="9">The sequence shown here is derived from an EMBL/GenBank/DDBJ whole genome shotgun (WGS) entry which is preliminary data.</text>
</comment>
<dbReference type="GO" id="GO:0004852">
    <property type="term" value="F:uroporphyrinogen-III synthase activity"/>
    <property type="evidence" value="ECO:0007669"/>
    <property type="project" value="InterPro"/>
</dbReference>
<protein>
    <recommendedName>
        <fullName evidence="1">uroporphyrinogen-III C-methyltransferase</fullName>
        <ecNumber evidence="1">2.1.1.107</ecNumber>
    </recommendedName>
</protein>
<dbReference type="InterPro" id="IPR014777">
    <property type="entry name" value="4pyrrole_Mease_sub1"/>
</dbReference>
<organism evidence="9 10">
    <name type="scientific">Clostridium tagluense</name>
    <dbReference type="NCBI Taxonomy" id="360422"/>
    <lineage>
        <taxon>Bacteria</taxon>
        <taxon>Bacillati</taxon>
        <taxon>Bacillota</taxon>
        <taxon>Clostridia</taxon>
        <taxon>Eubacteriales</taxon>
        <taxon>Clostridiaceae</taxon>
        <taxon>Clostridium</taxon>
    </lineage>
</organism>
<evidence type="ECO:0000259" key="8">
    <source>
        <dbReference type="Pfam" id="PF02602"/>
    </source>
</evidence>
<evidence type="ECO:0000259" key="7">
    <source>
        <dbReference type="Pfam" id="PF00590"/>
    </source>
</evidence>
<keyword evidence="2 6" id="KW-0489">Methyltransferase</keyword>
<evidence type="ECO:0000313" key="10">
    <source>
        <dbReference type="Proteomes" id="UP000287872"/>
    </source>
</evidence>
<dbReference type="FunFam" id="3.40.1010.10:FF:000001">
    <property type="entry name" value="Siroheme synthase"/>
    <property type="match status" value="1"/>
</dbReference>
<dbReference type="Gene3D" id="3.40.1010.10">
    <property type="entry name" value="Cobalt-precorrin-4 Transmethylase, Domain 1"/>
    <property type="match status" value="1"/>
</dbReference>
<dbReference type="NCBIfam" id="TIGR01469">
    <property type="entry name" value="cobA_cysG_Cterm"/>
    <property type="match status" value="1"/>
</dbReference>
<sequence>MSKVYLIGAGPGDEELLTLKGKRILGKCDAVLYDRLANDSLLKYLNEECIIYYCGKEPGCHYKTQEEINDMLVNLAREGKTVGRIKGGDPYIFGRGGEEALRLEDEKIEFEVIPGITSAIAVLNYAGIPVTQRGVSQSFHVFTGQSAEKLDINWKSVAGLTGTLIFLMGLKNIEIITNSLIDNNKDAQCPCAVIMRGTTSKQKKVVGTLSNICSKVAVSGLASPCIIVVGGVVGLSEKLNWYEKKPLFGKNICITRSKQQSEEISEKLLDLGAQVTAINSIKIVDTSENLVNYIKKLNLYDYLVFTSVNAVNLFFKYLKASAFDIRKVGGEFCAIGPATAQAIRSMGINPLIIAEQFVSESLLLEIKKHAKPGDKILIPGSKSSRAYLGDELRKLNCHVDEVPIYETVEGTLQNESAFDNVDIVIFTSPSTVKNMISMLGINRIREKECIAIGPITGSELSKNNIKYSVCDEYSSDGIIKNLLQLKGEKND</sequence>
<dbReference type="AlphaFoldDB" id="A0A401UT72"/>
<evidence type="ECO:0000256" key="1">
    <source>
        <dbReference type="ARBA" id="ARBA00012162"/>
    </source>
</evidence>
<evidence type="ECO:0000256" key="5">
    <source>
        <dbReference type="ARBA" id="ARBA00023244"/>
    </source>
</evidence>
<reference evidence="9 10" key="1">
    <citation type="submission" date="2018-11" db="EMBL/GenBank/DDBJ databases">
        <title>Genome sequencing and assembly of Clostridium tagluense strain A121.</title>
        <authorList>
            <person name="Murakami T."/>
            <person name="Segawa T."/>
            <person name="Shcherbakova V.A."/>
            <person name="Mori H."/>
            <person name="Yoshimura Y."/>
        </authorList>
    </citation>
    <scope>NUCLEOTIDE SEQUENCE [LARGE SCALE GENOMIC DNA]</scope>
    <source>
        <strain evidence="9 10">A121</strain>
    </source>
</reference>
<dbReference type="InterPro" id="IPR003754">
    <property type="entry name" value="4pyrrol_synth_uPrphyn_synth"/>
</dbReference>
<dbReference type="OrthoDB" id="9815856at2"/>
<feature type="domain" description="Tetrapyrrole biosynthesis uroporphyrinogen III synthase" evidence="8">
    <location>
        <begin position="263"/>
        <end position="479"/>
    </location>
</feature>
<dbReference type="InterPro" id="IPR000878">
    <property type="entry name" value="4pyrrol_Mease"/>
</dbReference>